<feature type="signal peptide" evidence="1">
    <location>
        <begin position="1"/>
        <end position="23"/>
    </location>
</feature>
<proteinExistence type="predicted"/>
<dbReference type="EMBL" id="FNQY01000012">
    <property type="protein sequence ID" value="SEA26476.1"/>
    <property type="molecule type" value="Genomic_DNA"/>
</dbReference>
<evidence type="ECO:0000256" key="1">
    <source>
        <dbReference type="SAM" id="SignalP"/>
    </source>
</evidence>
<accession>A0A1H3ZRT6</accession>
<protein>
    <submittedName>
        <fullName evidence="2">Uncharacterized protein</fullName>
    </submittedName>
</protein>
<evidence type="ECO:0000313" key="3">
    <source>
        <dbReference type="Proteomes" id="UP000199041"/>
    </source>
</evidence>
<reference evidence="2 3" key="1">
    <citation type="submission" date="2016-10" db="EMBL/GenBank/DDBJ databases">
        <authorList>
            <person name="de Groot N.N."/>
        </authorList>
    </citation>
    <scope>NUCLEOTIDE SEQUENCE [LARGE SCALE GENOMIC DNA]</scope>
    <source>
        <strain evidence="2 3">Vu-144</strain>
    </source>
</reference>
<dbReference type="AlphaFoldDB" id="A0A1H3ZRT6"/>
<keyword evidence="3" id="KW-1185">Reference proteome</keyword>
<evidence type="ECO:0000313" key="2">
    <source>
        <dbReference type="EMBL" id="SEA26476.1"/>
    </source>
</evidence>
<gene>
    <name evidence="2" type="ORF">SAMN05192529_1125</name>
</gene>
<keyword evidence="1" id="KW-0732">Signal</keyword>
<name>A0A1H3ZRT6_9BACT</name>
<feature type="chain" id="PRO_5011524609" evidence="1">
    <location>
        <begin position="24"/>
        <end position="200"/>
    </location>
</feature>
<organism evidence="2 3">
    <name type="scientific">Arachidicoccus rhizosphaerae</name>
    <dbReference type="NCBI Taxonomy" id="551991"/>
    <lineage>
        <taxon>Bacteria</taxon>
        <taxon>Pseudomonadati</taxon>
        <taxon>Bacteroidota</taxon>
        <taxon>Chitinophagia</taxon>
        <taxon>Chitinophagales</taxon>
        <taxon>Chitinophagaceae</taxon>
        <taxon>Arachidicoccus</taxon>
    </lineage>
</organism>
<dbReference type="Proteomes" id="UP000199041">
    <property type="component" value="Unassembled WGS sequence"/>
</dbReference>
<dbReference type="OrthoDB" id="703071at2"/>
<sequence length="200" mass="22607">MKRYTVLLALALLLCLCCYNSFGQYSSMHTPYGKVNIPNPSTGTTFLPFLKSGSGSPKMKALDYTVVLNSGEIYKGTGKLRLYKGKYYIQFYKGKKLRLFNPEDTKSITAITEMGRKMVGLPAFNDSCWLFKTYEGKINKYSVAPEWGTPYPAAIQKDPQMPPVEISKENVMNFVQDNPEALEKVKKGKLLDAVRIYNRP</sequence>
<dbReference type="RefSeq" id="WP_139188135.1">
    <property type="nucleotide sequence ID" value="NZ_FNQY01000012.1"/>
</dbReference>